<evidence type="ECO:0000313" key="1">
    <source>
        <dbReference type="EMBL" id="KAH9366177.1"/>
    </source>
</evidence>
<keyword evidence="2" id="KW-1185">Reference proteome</keyword>
<evidence type="ECO:0000313" key="2">
    <source>
        <dbReference type="Proteomes" id="UP000821853"/>
    </source>
</evidence>
<organism evidence="1 2">
    <name type="scientific">Haemaphysalis longicornis</name>
    <name type="common">Bush tick</name>
    <dbReference type="NCBI Taxonomy" id="44386"/>
    <lineage>
        <taxon>Eukaryota</taxon>
        <taxon>Metazoa</taxon>
        <taxon>Ecdysozoa</taxon>
        <taxon>Arthropoda</taxon>
        <taxon>Chelicerata</taxon>
        <taxon>Arachnida</taxon>
        <taxon>Acari</taxon>
        <taxon>Parasitiformes</taxon>
        <taxon>Ixodida</taxon>
        <taxon>Ixodoidea</taxon>
        <taxon>Ixodidae</taxon>
        <taxon>Haemaphysalinae</taxon>
        <taxon>Haemaphysalis</taxon>
    </lineage>
</organism>
<comment type="caution">
    <text evidence="1">The sequence shown here is derived from an EMBL/GenBank/DDBJ whole genome shotgun (WGS) entry which is preliminary data.</text>
</comment>
<proteinExistence type="predicted"/>
<dbReference type="EMBL" id="JABSTR010000004">
    <property type="protein sequence ID" value="KAH9366177.1"/>
    <property type="molecule type" value="Genomic_DNA"/>
</dbReference>
<name>A0A9J6FV54_HAELO</name>
<dbReference type="VEuPathDB" id="VectorBase:HLOH_058615"/>
<protein>
    <submittedName>
        <fullName evidence="1">Uncharacterized protein</fullName>
    </submittedName>
</protein>
<gene>
    <name evidence="1" type="ORF">HPB48_004125</name>
</gene>
<dbReference type="Proteomes" id="UP000821853">
    <property type="component" value="Chromosome 2"/>
</dbReference>
<sequence>MIQETGTDAVSLPSYRTYANSPEVTGGNGVRTFVRKELTVIEQELHKSNIDYSLIAVVTGKKKKTEQHLSA</sequence>
<dbReference type="AlphaFoldDB" id="A0A9J6FV54"/>
<accession>A0A9J6FV54</accession>
<reference evidence="1 2" key="1">
    <citation type="journal article" date="2020" name="Cell">
        <title>Large-Scale Comparative Analyses of Tick Genomes Elucidate Their Genetic Diversity and Vector Capacities.</title>
        <authorList>
            <consortium name="Tick Genome and Microbiome Consortium (TIGMIC)"/>
            <person name="Jia N."/>
            <person name="Wang J."/>
            <person name="Shi W."/>
            <person name="Du L."/>
            <person name="Sun Y."/>
            <person name="Zhan W."/>
            <person name="Jiang J.F."/>
            <person name="Wang Q."/>
            <person name="Zhang B."/>
            <person name="Ji P."/>
            <person name="Bell-Sakyi L."/>
            <person name="Cui X.M."/>
            <person name="Yuan T.T."/>
            <person name="Jiang B.G."/>
            <person name="Yang W.F."/>
            <person name="Lam T.T."/>
            <person name="Chang Q.C."/>
            <person name="Ding S.J."/>
            <person name="Wang X.J."/>
            <person name="Zhu J.G."/>
            <person name="Ruan X.D."/>
            <person name="Zhao L."/>
            <person name="Wei J.T."/>
            <person name="Ye R.Z."/>
            <person name="Que T.C."/>
            <person name="Du C.H."/>
            <person name="Zhou Y.H."/>
            <person name="Cheng J.X."/>
            <person name="Dai P.F."/>
            <person name="Guo W.B."/>
            <person name="Han X.H."/>
            <person name="Huang E.J."/>
            <person name="Li L.F."/>
            <person name="Wei W."/>
            <person name="Gao Y.C."/>
            <person name="Liu J.Z."/>
            <person name="Shao H.Z."/>
            <person name="Wang X."/>
            <person name="Wang C.C."/>
            <person name="Yang T.C."/>
            <person name="Huo Q.B."/>
            <person name="Li W."/>
            <person name="Chen H.Y."/>
            <person name="Chen S.E."/>
            <person name="Zhou L.G."/>
            <person name="Ni X.B."/>
            <person name="Tian J.H."/>
            <person name="Sheng Y."/>
            <person name="Liu T."/>
            <person name="Pan Y.S."/>
            <person name="Xia L.Y."/>
            <person name="Li J."/>
            <person name="Zhao F."/>
            <person name="Cao W.C."/>
        </authorList>
    </citation>
    <scope>NUCLEOTIDE SEQUENCE [LARGE SCALE GENOMIC DNA]</scope>
    <source>
        <strain evidence="1">HaeL-2018</strain>
    </source>
</reference>